<name>A0AA87LRB8_9BACL</name>
<evidence type="ECO:0000313" key="1">
    <source>
        <dbReference type="EMBL" id="EIM05219.1"/>
    </source>
</evidence>
<dbReference type="RefSeq" id="WP_006831407.1">
    <property type="nucleotide sequence ID" value="NZ_AJYB01000084.1"/>
</dbReference>
<protein>
    <submittedName>
        <fullName evidence="1">Uncharacterized protein</fullName>
    </submittedName>
</protein>
<proteinExistence type="predicted"/>
<accession>A0AA87LRB8</accession>
<sequence length="113" mass="13200">MKIKIKKDALTLYIRDNTDWHGHYHGQDQWEVFLANVAGLELEVDEENLFKYEYDVLPVHGITKSKIRILDDYVEKVIDDQRVGKARCDFCNHVSLSTDLCTSCGRSDYLENF</sequence>
<dbReference type="EMBL" id="AJYB01000084">
    <property type="protein sequence ID" value="EIM05219.1"/>
    <property type="molecule type" value="Genomic_DNA"/>
</dbReference>
<dbReference type="Proteomes" id="UP000004725">
    <property type="component" value="Unassembled WGS sequence"/>
</dbReference>
<evidence type="ECO:0000313" key="2">
    <source>
        <dbReference type="Proteomes" id="UP000004725"/>
    </source>
</evidence>
<organism evidence="1 2">
    <name type="scientific">Planococcus antarcticus DSM 14505</name>
    <dbReference type="NCBI Taxonomy" id="1185653"/>
    <lineage>
        <taxon>Bacteria</taxon>
        <taxon>Bacillati</taxon>
        <taxon>Bacillota</taxon>
        <taxon>Bacilli</taxon>
        <taxon>Bacillales</taxon>
        <taxon>Caryophanaceae</taxon>
        <taxon>Planococcus</taxon>
    </lineage>
</organism>
<dbReference type="AlphaFoldDB" id="A0AA87LRB8"/>
<comment type="caution">
    <text evidence="1">The sequence shown here is derived from an EMBL/GenBank/DDBJ whole genome shotgun (WGS) entry which is preliminary data.</text>
</comment>
<gene>
    <name evidence="1" type="ORF">A1A1_17315</name>
</gene>
<reference evidence="1 2" key="1">
    <citation type="journal article" date="2012" name="J. Bacteriol.">
        <title>Genome Sequence of the Antarctic Psychrophile Bacterium Planococcus antarcticus DSM 14505.</title>
        <authorList>
            <person name="Margolles A."/>
            <person name="Gueimonde M."/>
            <person name="Sanchez B."/>
        </authorList>
    </citation>
    <scope>NUCLEOTIDE SEQUENCE [LARGE SCALE GENOMIC DNA]</scope>
    <source>
        <strain evidence="1 2">DSM 14505</strain>
    </source>
</reference>